<comment type="similarity">
    <text evidence="1">Belongs to the transferase hexapeptide repeat family.</text>
</comment>
<evidence type="ECO:0000256" key="1">
    <source>
        <dbReference type="ARBA" id="ARBA00007274"/>
    </source>
</evidence>
<name>A0A0F3MKG2_9RICK</name>
<organism evidence="3 4">
    <name type="scientific">Orientia chuto str. Dubai</name>
    <dbReference type="NCBI Taxonomy" id="1359168"/>
    <lineage>
        <taxon>Bacteria</taxon>
        <taxon>Pseudomonadati</taxon>
        <taxon>Pseudomonadota</taxon>
        <taxon>Alphaproteobacteria</taxon>
        <taxon>Rickettsiales</taxon>
        <taxon>Rickettsiaceae</taxon>
        <taxon>Rickettsieae</taxon>
        <taxon>Orientia</taxon>
    </lineage>
</organism>
<dbReference type="InterPro" id="IPR023180">
    <property type="entry name" value="THP_succinylTrfase_dom1"/>
</dbReference>
<accession>A0A0F3MKG2</accession>
<sequence>MKKNTSKLYKYINKVEDFWQKRDKLVKGAEDYKVACRWLQSILDDIDNGIIKACEKEDGKWYNNEWVKKAILLYFKLHDSVFTSTQVTCYYDKIPLKFHPARSEQEQDNFKGLGIRVVPGAIIRKGAYIGCNTVIMPSFVNIGAYVGSGTMINSWATVGACVYVGDKCYVSSGVWLGGVLEPIQNISVVIEDNCFIGAGSQISEGVIVESGAVIGAGVCINASTKIVDLETGKITYGYIPSNSVVVSGSLPETSLSNLQLQCAVIIKKVDDNTRAKTSINDLLRC</sequence>
<dbReference type="CDD" id="cd03350">
    <property type="entry name" value="LbH_THP_succinylT"/>
    <property type="match status" value="1"/>
</dbReference>
<dbReference type="Gene3D" id="1.10.166.10">
    <property type="entry name" value="Tetrahydrodipicolinate-N-succinyltransferase, N-terminal domain"/>
    <property type="match status" value="1"/>
</dbReference>
<dbReference type="EC" id="2.3.1.117" evidence="3"/>
<evidence type="ECO:0000313" key="4">
    <source>
        <dbReference type="Proteomes" id="UP000033616"/>
    </source>
</evidence>
<dbReference type="PATRIC" id="fig|1359168.3.peg.205"/>
<dbReference type="InterPro" id="IPR001451">
    <property type="entry name" value="Hexapep"/>
</dbReference>
<dbReference type="SUPFAM" id="SSF51161">
    <property type="entry name" value="Trimeric LpxA-like enzymes"/>
    <property type="match status" value="1"/>
</dbReference>
<dbReference type="InterPro" id="IPR050179">
    <property type="entry name" value="Trans_hexapeptide_repeat"/>
</dbReference>
<protein>
    <submittedName>
        <fullName evidence="3">2,3,4,5-tetrahydropyridine-2,6-dicarboxylate N-succinyltransferase</fullName>
        <ecNumber evidence="3">2.3.1.117</ecNumber>
    </submittedName>
</protein>
<keyword evidence="3" id="KW-0012">Acyltransferase</keyword>
<feature type="domain" description="Tetrahydrodipicolinate-N-succinyltransferase chain A" evidence="2">
    <location>
        <begin position="13"/>
        <end position="77"/>
    </location>
</feature>
<dbReference type="NCBIfam" id="NF008808">
    <property type="entry name" value="PRK11830.1"/>
    <property type="match status" value="1"/>
</dbReference>
<comment type="caution">
    <text evidence="3">The sequence shown here is derived from an EMBL/GenBank/DDBJ whole genome shotgun (WGS) entry which is preliminary data.</text>
</comment>
<dbReference type="InterPro" id="IPR037133">
    <property type="entry name" value="THP_succinylTrfase_N_sf"/>
</dbReference>
<proteinExistence type="inferred from homology"/>
<gene>
    <name evidence="3" type="primary">dapD</name>
    <name evidence="3" type="ORF">OCHUTO_0602</name>
</gene>
<dbReference type="Gene3D" id="2.160.10.10">
    <property type="entry name" value="Hexapeptide repeat proteins"/>
    <property type="match status" value="1"/>
</dbReference>
<evidence type="ECO:0000313" key="3">
    <source>
        <dbReference type="EMBL" id="KJV56126.1"/>
    </source>
</evidence>
<dbReference type="PANTHER" id="PTHR43300">
    <property type="entry name" value="ACETYLTRANSFERASE"/>
    <property type="match status" value="1"/>
</dbReference>
<dbReference type="PANTHER" id="PTHR43300:SF10">
    <property type="entry name" value="2,3,4,5-TETRAHYDROPYRIDINE-2,6-DICARBOXYLATE N-ACETYLTRANSFERASE"/>
    <property type="match status" value="1"/>
</dbReference>
<dbReference type="Proteomes" id="UP000033616">
    <property type="component" value="Unassembled WGS sequence"/>
</dbReference>
<keyword evidence="4" id="KW-1185">Reference proteome</keyword>
<dbReference type="InterPro" id="IPR011004">
    <property type="entry name" value="Trimer_LpxA-like_sf"/>
</dbReference>
<dbReference type="Pfam" id="PF14602">
    <property type="entry name" value="Hexapep_2"/>
    <property type="match status" value="1"/>
</dbReference>
<dbReference type="AlphaFoldDB" id="A0A0F3MKG2"/>
<dbReference type="Pfam" id="PF14805">
    <property type="entry name" value="THDPS_N_2"/>
    <property type="match status" value="1"/>
</dbReference>
<keyword evidence="3" id="KW-0808">Transferase</keyword>
<dbReference type="EMBL" id="LANP01000013">
    <property type="protein sequence ID" value="KJV56126.1"/>
    <property type="molecule type" value="Genomic_DNA"/>
</dbReference>
<evidence type="ECO:0000259" key="2">
    <source>
        <dbReference type="Pfam" id="PF14805"/>
    </source>
</evidence>
<reference evidence="3 4" key="1">
    <citation type="submission" date="2015-02" db="EMBL/GenBank/DDBJ databases">
        <title>Genome Sequencing of Rickettsiales.</title>
        <authorList>
            <person name="Daugherty S.C."/>
            <person name="Su Q."/>
            <person name="Abolude K."/>
            <person name="Beier-Sexton M."/>
            <person name="Carlyon J.A."/>
            <person name="Carter R."/>
            <person name="Day N.P."/>
            <person name="Dumler S.J."/>
            <person name="Dyachenko V."/>
            <person name="Godinez A."/>
            <person name="Kurtti T.J."/>
            <person name="Lichay M."/>
            <person name="Mullins K.E."/>
            <person name="Ott S."/>
            <person name="Pappas-Brown V."/>
            <person name="Paris D.H."/>
            <person name="Patel P."/>
            <person name="Richards A.L."/>
            <person name="Sadzewicz L."/>
            <person name="Sears K."/>
            <person name="Seidman D."/>
            <person name="Sengamalay N."/>
            <person name="Stenos J."/>
            <person name="Tallon L.J."/>
            <person name="Vincent G."/>
            <person name="Fraser C.M."/>
            <person name="Munderloh U."/>
            <person name="Dunning-Hotopp J.C."/>
        </authorList>
    </citation>
    <scope>NUCLEOTIDE SEQUENCE [LARGE SCALE GENOMIC DNA]</scope>
    <source>
        <strain evidence="3 4">Fuller</strain>
    </source>
</reference>
<dbReference type="STRING" id="1359168.OCHUTO_0602"/>
<dbReference type="GO" id="GO:0008666">
    <property type="term" value="F:2,3,4,5-tetrahydropyridine-2,6-dicarboxylate N-succinyltransferase activity"/>
    <property type="evidence" value="ECO:0007669"/>
    <property type="project" value="UniProtKB-EC"/>
</dbReference>